<dbReference type="InterPro" id="IPR053953">
    <property type="entry name" value="NirdL-like_HTH"/>
</dbReference>
<evidence type="ECO:0000259" key="9">
    <source>
        <dbReference type="Pfam" id="PF22451"/>
    </source>
</evidence>
<evidence type="ECO:0000256" key="5">
    <source>
        <dbReference type="ARBA" id="ARBA00023471"/>
    </source>
</evidence>
<dbReference type="InterPro" id="IPR050684">
    <property type="entry name" value="HTH-Siroheme_Decarb"/>
</dbReference>
<dbReference type="RefSeq" id="WP_223212066.1">
    <property type="nucleotide sequence ID" value="NZ_AP012273.1"/>
</dbReference>
<accession>A0A7U6GL89</accession>
<evidence type="ECO:0000256" key="2">
    <source>
        <dbReference type="ARBA" id="ARBA00023444"/>
    </source>
</evidence>
<evidence type="ECO:0000256" key="3">
    <source>
        <dbReference type="ARBA" id="ARBA00023457"/>
    </source>
</evidence>
<comment type="catalytic activity">
    <reaction evidence="7">
        <text>siroheme + 2 H(+) = 12,18-didecarboxysiroheme + 2 CO2</text>
        <dbReference type="Rhea" id="RHEA:19093"/>
        <dbReference type="ChEBI" id="CHEBI:15378"/>
        <dbReference type="ChEBI" id="CHEBI:16526"/>
        <dbReference type="ChEBI" id="CHEBI:60052"/>
        <dbReference type="ChEBI" id="CHEBI:140497"/>
        <dbReference type="EC" id="4.1.1.111"/>
    </reaction>
</comment>
<sequence length="167" mass="19243">MTAIAARRYPVMTRAMEPELSSLEKRLLNEYQKGFPLTETPYADIARELGTSEALVLEILKKLKDRGYISRVGPVFKPRKVGTSTLAAMAIPEDRLRQVAGIISSYKEVNHNYEREHAFNLWFVVTARDAEHLRRVLKDMEERTGLPIMDLPLEQQFHIDLGFPLWC</sequence>
<dbReference type="Pfam" id="PF22451">
    <property type="entry name" value="NirdL-like_HTH"/>
    <property type="match status" value="1"/>
</dbReference>
<dbReference type="GO" id="GO:0016829">
    <property type="term" value="F:lyase activity"/>
    <property type="evidence" value="ECO:0007669"/>
    <property type="project" value="UniProtKB-KW"/>
</dbReference>
<organism evidence="10 11">
    <name type="scientific">Thiolapillus brandeum</name>
    <dbReference type="NCBI Taxonomy" id="1076588"/>
    <lineage>
        <taxon>Bacteria</taxon>
        <taxon>Pseudomonadati</taxon>
        <taxon>Pseudomonadota</taxon>
        <taxon>Gammaproteobacteria</taxon>
        <taxon>Chromatiales</taxon>
        <taxon>Sedimenticolaceae</taxon>
        <taxon>Thiolapillus</taxon>
    </lineage>
</organism>
<protein>
    <recommendedName>
        <fullName evidence="5">siroheme decarboxylase</fullName>
        <ecNumber evidence="5">4.1.1.111</ecNumber>
    </recommendedName>
</protein>
<evidence type="ECO:0000256" key="1">
    <source>
        <dbReference type="ARBA" id="ARBA00023239"/>
    </source>
</evidence>
<dbReference type="PANTHER" id="PTHR43413">
    <property type="entry name" value="TRANSCRIPTIONAL REGULATOR, ASNC FAMILY"/>
    <property type="match status" value="1"/>
</dbReference>
<dbReference type="SUPFAM" id="SSF46785">
    <property type="entry name" value="Winged helix' DNA-binding domain"/>
    <property type="match status" value="1"/>
</dbReference>
<keyword evidence="11" id="KW-1185">Reference proteome</keyword>
<dbReference type="PANTHER" id="PTHR43413:SF1">
    <property type="entry name" value="SIROHEME DECARBOXYLASE NIRL SUBUNIT"/>
    <property type="match status" value="1"/>
</dbReference>
<evidence type="ECO:0000256" key="6">
    <source>
        <dbReference type="ARBA" id="ARBA00045291"/>
    </source>
</evidence>
<dbReference type="Pfam" id="PF17805">
    <property type="entry name" value="AsnC_trans_reg2"/>
    <property type="match status" value="1"/>
</dbReference>
<evidence type="ECO:0000256" key="7">
    <source>
        <dbReference type="ARBA" id="ARBA00048470"/>
    </source>
</evidence>
<evidence type="ECO:0000313" key="11">
    <source>
        <dbReference type="Proteomes" id="UP000031631"/>
    </source>
</evidence>
<comment type="subunit">
    <text evidence="4">Probably forms a complex composed of NirD, NirL, NirG and NirH. All proteins are required for the total conversion of siroheme to didecarboxysiroheme.</text>
</comment>
<dbReference type="AlphaFoldDB" id="A0A7U6GL89"/>
<dbReference type="KEGG" id="tbn:TBH_C2678"/>
<evidence type="ECO:0000256" key="4">
    <source>
        <dbReference type="ARBA" id="ARBA00023465"/>
    </source>
</evidence>
<comment type="function">
    <text evidence="6">Involved in heme d1 biosynthesis. Catalyzes the decarboxylation of siroheme into didecarboxysiroheme.</text>
</comment>
<evidence type="ECO:0000259" key="8">
    <source>
        <dbReference type="Pfam" id="PF17805"/>
    </source>
</evidence>
<feature type="domain" description="Siroheme decarboxylase NirL-like HTH" evidence="9">
    <location>
        <begin position="24"/>
        <end position="69"/>
    </location>
</feature>
<reference evidence="10 11" key="1">
    <citation type="journal article" date="2014" name="PLoS ONE">
        <title>Physiological and genomic features of a novel sulfur-oxidizing gammaproteobacterium belonging to a previously uncultivated symbiotic lineage isolated from a hydrothermal vent.</title>
        <authorList>
            <person name="Nunoura T."/>
            <person name="Takaki Y."/>
            <person name="Kazama H."/>
            <person name="Kakuta J."/>
            <person name="Shimamura S."/>
            <person name="Makita H."/>
            <person name="Hirai M."/>
            <person name="Miyazaki M."/>
            <person name="Takai K."/>
        </authorList>
    </citation>
    <scope>NUCLEOTIDE SEQUENCE [LARGE SCALE GENOMIC DNA]</scope>
    <source>
        <strain evidence="10 11">Hiromi1</strain>
    </source>
</reference>
<name>A0A7U6GL89_9GAMM</name>
<dbReference type="EMBL" id="AP012273">
    <property type="protein sequence ID" value="BAO45584.1"/>
    <property type="molecule type" value="Genomic_DNA"/>
</dbReference>
<dbReference type="Gene3D" id="3.30.70.3460">
    <property type="match status" value="1"/>
</dbReference>
<dbReference type="EC" id="4.1.1.111" evidence="5"/>
<gene>
    <name evidence="10" type="ORF">TBH_C2678</name>
</gene>
<dbReference type="InterPro" id="IPR040523">
    <property type="entry name" value="AsnC_trans_reg2"/>
</dbReference>
<proteinExistence type="inferred from homology"/>
<dbReference type="Proteomes" id="UP000031631">
    <property type="component" value="Chromosome"/>
</dbReference>
<keyword evidence="1" id="KW-0456">Lyase</keyword>
<feature type="domain" description="Siroheme decarboxylase AsnC-like ligand binding" evidence="8">
    <location>
        <begin position="83"/>
        <end position="157"/>
    </location>
</feature>
<dbReference type="InterPro" id="IPR036390">
    <property type="entry name" value="WH_DNA-bd_sf"/>
</dbReference>
<comment type="similarity">
    <text evidence="3">Belongs to the Ahb/Nir family.</text>
</comment>
<dbReference type="Gene3D" id="1.10.10.10">
    <property type="entry name" value="Winged helix-like DNA-binding domain superfamily/Winged helix DNA-binding domain"/>
    <property type="match status" value="1"/>
</dbReference>
<comment type="pathway">
    <text evidence="2">Porphyrin-containing compound metabolism.</text>
</comment>
<dbReference type="InterPro" id="IPR036388">
    <property type="entry name" value="WH-like_DNA-bd_sf"/>
</dbReference>
<evidence type="ECO:0000313" key="10">
    <source>
        <dbReference type="EMBL" id="BAO45584.1"/>
    </source>
</evidence>